<dbReference type="AlphaFoldDB" id="A0A9W9Q534"/>
<dbReference type="Proteomes" id="UP001147746">
    <property type="component" value="Unassembled WGS sequence"/>
</dbReference>
<reference evidence="2" key="2">
    <citation type="journal article" date="2023" name="IMA Fungus">
        <title>Comparative genomic study of the Penicillium genus elucidates a diverse pangenome and 15 lateral gene transfer events.</title>
        <authorList>
            <person name="Petersen C."/>
            <person name="Sorensen T."/>
            <person name="Nielsen M.R."/>
            <person name="Sondergaard T.E."/>
            <person name="Sorensen J.L."/>
            <person name="Fitzpatrick D.A."/>
            <person name="Frisvad J.C."/>
            <person name="Nielsen K.L."/>
        </authorList>
    </citation>
    <scope>NUCLEOTIDE SEQUENCE</scope>
    <source>
        <strain evidence="2">IBT 21472</strain>
    </source>
</reference>
<organism evidence="2 3">
    <name type="scientific">Penicillium atrosanguineum</name>
    <dbReference type="NCBI Taxonomy" id="1132637"/>
    <lineage>
        <taxon>Eukaryota</taxon>
        <taxon>Fungi</taxon>
        <taxon>Dikarya</taxon>
        <taxon>Ascomycota</taxon>
        <taxon>Pezizomycotina</taxon>
        <taxon>Eurotiomycetes</taxon>
        <taxon>Eurotiomycetidae</taxon>
        <taxon>Eurotiales</taxon>
        <taxon>Aspergillaceae</taxon>
        <taxon>Penicillium</taxon>
    </lineage>
</organism>
<dbReference type="Gene3D" id="3.30.710.10">
    <property type="entry name" value="Potassium Channel Kv1.1, Chain A"/>
    <property type="match status" value="1"/>
</dbReference>
<dbReference type="InterPro" id="IPR011333">
    <property type="entry name" value="SKP1/BTB/POZ_sf"/>
</dbReference>
<evidence type="ECO:0000313" key="3">
    <source>
        <dbReference type="Proteomes" id="UP001147746"/>
    </source>
</evidence>
<dbReference type="SUPFAM" id="SSF54695">
    <property type="entry name" value="POZ domain"/>
    <property type="match status" value="1"/>
</dbReference>
<proteinExistence type="predicted"/>
<dbReference type="Pfam" id="PF00651">
    <property type="entry name" value="BTB"/>
    <property type="match status" value="1"/>
</dbReference>
<evidence type="ECO:0000313" key="2">
    <source>
        <dbReference type="EMBL" id="KAJ5324459.1"/>
    </source>
</evidence>
<comment type="caution">
    <text evidence="2">The sequence shown here is derived from an EMBL/GenBank/DDBJ whole genome shotgun (WGS) entry which is preliminary data.</text>
</comment>
<reference evidence="2" key="1">
    <citation type="submission" date="2022-12" db="EMBL/GenBank/DDBJ databases">
        <authorList>
            <person name="Petersen C."/>
        </authorList>
    </citation>
    <scope>NUCLEOTIDE SEQUENCE</scope>
    <source>
        <strain evidence="2">IBT 21472</strain>
    </source>
</reference>
<name>A0A9W9Q534_9EURO</name>
<keyword evidence="3" id="KW-1185">Reference proteome</keyword>
<dbReference type="InterPro" id="IPR000210">
    <property type="entry name" value="BTB/POZ_dom"/>
</dbReference>
<accession>A0A9W9Q534</accession>
<dbReference type="EMBL" id="JAPZBO010000002">
    <property type="protein sequence ID" value="KAJ5324459.1"/>
    <property type="molecule type" value="Genomic_DNA"/>
</dbReference>
<feature type="domain" description="BTB" evidence="1">
    <location>
        <begin position="28"/>
        <end position="101"/>
    </location>
</feature>
<dbReference type="OrthoDB" id="194443at2759"/>
<gene>
    <name evidence="2" type="ORF">N7476_003059</name>
</gene>
<protein>
    <recommendedName>
        <fullName evidence="1">BTB domain-containing protein</fullName>
    </recommendedName>
</protein>
<sequence>MAATWESSLLDKAPGHFTNEVLPLIHGPTVTIRIEPPSREFIVSKDLLGKQSSYFAKMFDGKFFEGKTNGATLKVIEGVLSLRSFEMLLQWLYIGNITYYSEDAGARISALIELARLADMCAVHALEAATAKFIKDLILTTSDLARVGHKKNPNANTYALSSHNIQSATELPQGHEVRAVLAGASFEGYLLSKNHKFHALILENPQFRRDLICELEKGLKQAGPSTGYLVDPISGRSFHINAREVSELSQFINSDKLDAA</sequence>
<evidence type="ECO:0000259" key="1">
    <source>
        <dbReference type="PROSITE" id="PS50097"/>
    </source>
</evidence>
<dbReference type="PROSITE" id="PS50097">
    <property type="entry name" value="BTB"/>
    <property type="match status" value="1"/>
</dbReference>